<evidence type="ECO:0000256" key="1">
    <source>
        <dbReference type="SAM" id="Phobius"/>
    </source>
</evidence>
<dbReference type="Proteomes" id="UP000294498">
    <property type="component" value="Unassembled WGS sequence"/>
</dbReference>
<proteinExistence type="predicted"/>
<feature type="transmembrane region" description="Helical" evidence="1">
    <location>
        <begin position="62"/>
        <end position="79"/>
    </location>
</feature>
<evidence type="ECO:0000313" key="2">
    <source>
        <dbReference type="EMBL" id="TDX01169.1"/>
    </source>
</evidence>
<organism evidence="2 3">
    <name type="scientific">Dinghuibacter silviterrae</name>
    <dbReference type="NCBI Taxonomy" id="1539049"/>
    <lineage>
        <taxon>Bacteria</taxon>
        <taxon>Pseudomonadati</taxon>
        <taxon>Bacteroidota</taxon>
        <taxon>Chitinophagia</taxon>
        <taxon>Chitinophagales</taxon>
        <taxon>Chitinophagaceae</taxon>
        <taxon>Dinghuibacter</taxon>
    </lineage>
</organism>
<name>A0A4R8DSW1_9BACT</name>
<dbReference type="RefSeq" id="WP_133993489.1">
    <property type="nucleotide sequence ID" value="NZ_SODV01000001.1"/>
</dbReference>
<reference evidence="2 3" key="1">
    <citation type="submission" date="2019-03" db="EMBL/GenBank/DDBJ databases">
        <title>Genomic Encyclopedia of Type Strains, Phase IV (KMG-IV): sequencing the most valuable type-strain genomes for metagenomic binning, comparative biology and taxonomic classification.</title>
        <authorList>
            <person name="Goeker M."/>
        </authorList>
    </citation>
    <scope>NUCLEOTIDE SEQUENCE [LARGE SCALE GENOMIC DNA]</scope>
    <source>
        <strain evidence="2 3">DSM 100059</strain>
    </source>
</reference>
<keyword evidence="1" id="KW-0472">Membrane</keyword>
<accession>A0A4R8DSW1</accession>
<evidence type="ECO:0000313" key="3">
    <source>
        <dbReference type="Proteomes" id="UP000294498"/>
    </source>
</evidence>
<comment type="caution">
    <text evidence="2">The sequence shown here is derived from an EMBL/GenBank/DDBJ whole genome shotgun (WGS) entry which is preliminary data.</text>
</comment>
<protein>
    <submittedName>
        <fullName evidence="2">Uncharacterized protein</fullName>
    </submittedName>
</protein>
<dbReference type="AlphaFoldDB" id="A0A4R8DSW1"/>
<feature type="transmembrane region" description="Helical" evidence="1">
    <location>
        <begin position="27"/>
        <end position="50"/>
    </location>
</feature>
<dbReference type="EMBL" id="SODV01000001">
    <property type="protein sequence ID" value="TDX01169.1"/>
    <property type="molecule type" value="Genomic_DNA"/>
</dbReference>
<keyword evidence="1" id="KW-1133">Transmembrane helix</keyword>
<keyword evidence="3" id="KW-1185">Reference proteome</keyword>
<gene>
    <name evidence="2" type="ORF">EDB95_2200</name>
</gene>
<keyword evidence="1" id="KW-0812">Transmembrane</keyword>
<dbReference type="OrthoDB" id="678407at2"/>
<sequence length="115" mass="13612">MLTQQEKDFLHYWEVNREKEGRFTYRLLHGLPQGIIFGAPIFICFLFRDWYKWLPFVSGEELLVVAIGVFCVVLFYSIFRQQYLWDRKEQQYKEISARAGAPGAQKPSGLNNDNE</sequence>